<sequence>ASQLSTHYLTGVNIFMNRDVNKPGFESVTLDKFEDALVVNIKLIPSNLLFYGLADLDWGRFQRGGDSDSLMLAMELNGAKDPIFEKLSGLFSVSIQEVEIYGYRLNMDDFSLTARLLHNSTICILKIHFFLINDSRASFIIEIASRAREMFL</sequence>
<proteinExistence type="predicted"/>
<name>A0AAN5D210_9BILA</name>
<evidence type="ECO:0000313" key="1">
    <source>
        <dbReference type="EMBL" id="GMR55401.1"/>
    </source>
</evidence>
<protein>
    <submittedName>
        <fullName evidence="1">Uncharacterized protein</fullName>
    </submittedName>
</protein>
<dbReference type="EMBL" id="BTRK01000005">
    <property type="protein sequence ID" value="GMR55401.1"/>
    <property type="molecule type" value="Genomic_DNA"/>
</dbReference>
<gene>
    <name evidence="1" type="ORF">PMAYCL1PPCAC_25596</name>
</gene>
<evidence type="ECO:0000313" key="2">
    <source>
        <dbReference type="Proteomes" id="UP001328107"/>
    </source>
</evidence>
<keyword evidence="2" id="KW-1185">Reference proteome</keyword>
<feature type="non-terminal residue" evidence="1">
    <location>
        <position position="152"/>
    </location>
</feature>
<feature type="non-terminal residue" evidence="1">
    <location>
        <position position="1"/>
    </location>
</feature>
<reference evidence="2" key="1">
    <citation type="submission" date="2022-10" db="EMBL/GenBank/DDBJ databases">
        <title>Genome assembly of Pristionchus species.</title>
        <authorList>
            <person name="Yoshida K."/>
            <person name="Sommer R.J."/>
        </authorList>
    </citation>
    <scope>NUCLEOTIDE SEQUENCE [LARGE SCALE GENOMIC DNA]</scope>
    <source>
        <strain evidence="2">RS5460</strain>
    </source>
</reference>
<comment type="caution">
    <text evidence="1">The sequence shown here is derived from an EMBL/GenBank/DDBJ whole genome shotgun (WGS) entry which is preliminary data.</text>
</comment>
<dbReference type="Proteomes" id="UP001328107">
    <property type="component" value="Unassembled WGS sequence"/>
</dbReference>
<dbReference type="AlphaFoldDB" id="A0AAN5D210"/>
<accession>A0AAN5D210</accession>
<organism evidence="1 2">
    <name type="scientific">Pristionchus mayeri</name>
    <dbReference type="NCBI Taxonomy" id="1317129"/>
    <lineage>
        <taxon>Eukaryota</taxon>
        <taxon>Metazoa</taxon>
        <taxon>Ecdysozoa</taxon>
        <taxon>Nematoda</taxon>
        <taxon>Chromadorea</taxon>
        <taxon>Rhabditida</taxon>
        <taxon>Rhabditina</taxon>
        <taxon>Diplogasteromorpha</taxon>
        <taxon>Diplogasteroidea</taxon>
        <taxon>Neodiplogasteridae</taxon>
        <taxon>Pristionchus</taxon>
    </lineage>
</organism>